<dbReference type="SUPFAM" id="SSF58104">
    <property type="entry name" value="Methyl-accepting chemotaxis protein (MCP) signaling domain"/>
    <property type="match status" value="1"/>
</dbReference>
<dbReference type="InterPro" id="IPR003587">
    <property type="entry name" value="Hint_dom_N"/>
</dbReference>
<keyword evidence="2" id="KW-0964">Secreted</keyword>
<evidence type="ECO:0000313" key="6">
    <source>
        <dbReference type="Proteomes" id="UP000315226"/>
    </source>
</evidence>
<dbReference type="Gene3D" id="2.170.16.10">
    <property type="entry name" value="Hedgehog/Intein (Hint) domain"/>
    <property type="match status" value="1"/>
</dbReference>
<evidence type="ECO:0000259" key="4">
    <source>
        <dbReference type="SMART" id="SM00306"/>
    </source>
</evidence>
<comment type="caution">
    <text evidence="5">The sequence shown here is derived from an EMBL/GenBank/DDBJ whole genome shotgun (WGS) entry which is preliminary data.</text>
</comment>
<evidence type="ECO:0000256" key="1">
    <source>
        <dbReference type="ARBA" id="ARBA00004613"/>
    </source>
</evidence>
<dbReference type="InterPro" id="IPR027797">
    <property type="entry name" value="PT-TG_dom"/>
</dbReference>
<evidence type="ECO:0000256" key="2">
    <source>
        <dbReference type="ARBA" id="ARBA00022525"/>
    </source>
</evidence>
<organism evidence="5 6">
    <name type="scientific">Streptomyces gardneri</name>
    <dbReference type="NCBI Taxonomy" id="66892"/>
    <lineage>
        <taxon>Bacteria</taxon>
        <taxon>Bacillati</taxon>
        <taxon>Actinomycetota</taxon>
        <taxon>Actinomycetes</taxon>
        <taxon>Kitasatosporales</taxon>
        <taxon>Streptomycetaceae</taxon>
        <taxon>Streptomyces</taxon>
    </lineage>
</organism>
<feature type="domain" description="Hint" evidence="4">
    <location>
        <begin position="391"/>
        <end position="496"/>
    </location>
</feature>
<dbReference type="SUPFAM" id="SSF51294">
    <property type="entry name" value="Hedgehog/intein (Hint) domain"/>
    <property type="match status" value="1"/>
</dbReference>
<accession>A0A4Y3RH15</accession>
<protein>
    <recommendedName>
        <fullName evidence="4">Hint domain-containing protein</fullName>
    </recommendedName>
</protein>
<dbReference type="Pfam" id="PF14449">
    <property type="entry name" value="PT-TG"/>
    <property type="match status" value="1"/>
</dbReference>
<reference evidence="5 6" key="1">
    <citation type="submission" date="2019-06" db="EMBL/GenBank/DDBJ databases">
        <title>Whole genome shotgun sequence of Streptomyces gardneri NBRC 12865.</title>
        <authorList>
            <person name="Hosoyama A."/>
            <person name="Uohara A."/>
            <person name="Ohji S."/>
            <person name="Ichikawa N."/>
        </authorList>
    </citation>
    <scope>NUCLEOTIDE SEQUENCE [LARGE SCALE GENOMIC DNA]</scope>
    <source>
        <strain evidence="5 6">NBRC 12865</strain>
    </source>
</reference>
<dbReference type="OrthoDB" id="582519at2"/>
<dbReference type="EMBL" id="BJMN01000015">
    <property type="protein sequence ID" value="GEB57076.1"/>
    <property type="molecule type" value="Genomic_DNA"/>
</dbReference>
<comment type="subcellular location">
    <subcellularLocation>
        <location evidence="1">Secreted</location>
    </subcellularLocation>
</comment>
<dbReference type="Proteomes" id="UP000315226">
    <property type="component" value="Unassembled WGS sequence"/>
</dbReference>
<dbReference type="Gene3D" id="1.10.287.950">
    <property type="entry name" value="Methyl-accepting chemotaxis protein"/>
    <property type="match status" value="1"/>
</dbReference>
<keyword evidence="6" id="KW-1185">Reference proteome</keyword>
<sequence>MHHRTTRHAAAFLTLLAVFLCLGLGEKTAVAATGIENRQAAASAAERIAAIVKAAAKYSGCGAKPLLEKPACYREFADKAVRVGAGVGLAAYGIHYLHKDTEQHFKNLRKEIAGFEQLKEAVKQDPATITDPATRAEAEKRIHAAYAAAQKDVDHRLAKVNETIQTIVMLAEVTVAFLQVIFALAAIVGDPEFQKAATSLRNGLKGMGEDLDRINAGLSQMSRGLDDMNKAMGQVNGALDQMNRGIGQANKGMEEMNRGVGQANKGMEELNKHVPGIKKGAEKLRELPGIEFDFSHIKDAWSSGGSGLDAEEQQRRMGLLLDLLPGIGDGKGIVEAVIGKDLATDEELSGLDRATGALVVLRWLKIGKKALTGDDVRDARKATCVAGSVDGNSFPAGTRVLMATGAAVSIESVRQGDEVLATDPDTGLTEPQPVTDLITGSGEKRLVTLTVDTDGDAGDHTDTVTATDRHPFRTVGPDVWSDAVDLTPGTWLRTDTSKPVRVTAVATGTGQQTVHNLTVARLHTYYVLAGSTPVLVHNAKKNKCSLEIDHVGQVDQDWVTKGAHVNMKDGMEVALRPDGKGGIRGEAIRLSRGTATQKQVDAVVAAIKSDPKTRADMIRVTKGAKEVFESSAKAMKEGRNPQWRFSNDRTAELRALIEAMEKM</sequence>
<dbReference type="RefSeq" id="WP_141296724.1">
    <property type="nucleotide sequence ID" value="NZ_BJMN01000015.1"/>
</dbReference>
<evidence type="ECO:0000256" key="3">
    <source>
        <dbReference type="SAM" id="Coils"/>
    </source>
</evidence>
<dbReference type="Pfam" id="PF07591">
    <property type="entry name" value="PT-HINT"/>
    <property type="match status" value="1"/>
</dbReference>
<dbReference type="AlphaFoldDB" id="A0A4Y3RH15"/>
<dbReference type="SMART" id="SM00306">
    <property type="entry name" value="HintN"/>
    <property type="match status" value="1"/>
</dbReference>
<name>A0A4Y3RH15_9ACTN</name>
<dbReference type="GO" id="GO:0005576">
    <property type="term" value="C:extracellular region"/>
    <property type="evidence" value="ECO:0007669"/>
    <property type="project" value="UniProtKB-SubCell"/>
</dbReference>
<dbReference type="InterPro" id="IPR036844">
    <property type="entry name" value="Hint_dom_sf"/>
</dbReference>
<gene>
    <name evidence="5" type="ORF">SGA01_26810</name>
</gene>
<keyword evidence="3" id="KW-0175">Coiled coil</keyword>
<proteinExistence type="predicted"/>
<evidence type="ECO:0000313" key="5">
    <source>
        <dbReference type="EMBL" id="GEB57076.1"/>
    </source>
</evidence>
<dbReference type="CDD" id="cd00081">
    <property type="entry name" value="Hint"/>
    <property type="match status" value="1"/>
</dbReference>
<feature type="coiled-coil region" evidence="3">
    <location>
        <begin position="98"/>
        <end position="125"/>
    </location>
</feature>